<dbReference type="Gene3D" id="1.10.510.10">
    <property type="entry name" value="Transferase(Phosphotransferase) domain 1"/>
    <property type="match status" value="1"/>
</dbReference>
<evidence type="ECO:0000313" key="2">
    <source>
        <dbReference type="Proteomes" id="UP000179807"/>
    </source>
</evidence>
<organism evidence="1 2">
    <name type="scientific">Tritrichomonas foetus</name>
    <dbReference type="NCBI Taxonomy" id="1144522"/>
    <lineage>
        <taxon>Eukaryota</taxon>
        <taxon>Metamonada</taxon>
        <taxon>Parabasalia</taxon>
        <taxon>Tritrichomonadida</taxon>
        <taxon>Tritrichomonadidae</taxon>
        <taxon>Tritrichomonas</taxon>
    </lineage>
</organism>
<evidence type="ECO:0008006" key="3">
    <source>
        <dbReference type="Google" id="ProtNLM"/>
    </source>
</evidence>
<gene>
    <name evidence="1" type="ORF">TRFO_38104</name>
</gene>
<name>A0A1J4JBZ9_9EUKA</name>
<reference evidence="1" key="1">
    <citation type="submission" date="2016-10" db="EMBL/GenBank/DDBJ databases">
        <authorList>
            <person name="Benchimol M."/>
            <person name="Almeida L.G."/>
            <person name="Vasconcelos A.T."/>
            <person name="Perreira-Neves A."/>
            <person name="Rosa I.A."/>
            <person name="Tasca T."/>
            <person name="Bogo M.R."/>
            <person name="de Souza W."/>
        </authorList>
    </citation>
    <scope>NUCLEOTIDE SEQUENCE [LARGE SCALE GENOMIC DNA]</scope>
    <source>
        <strain evidence="1">K</strain>
    </source>
</reference>
<dbReference type="GeneID" id="94846549"/>
<sequence>MNPDYHHEELIQQICSGNIPLPDYGENMEKFINQLLFPMLNPDPCQRPNADELLKYHIFDKIQLQEKQKSVKKPNVLKKFFDSILEEIQENKK</sequence>
<dbReference type="InterPro" id="IPR011009">
    <property type="entry name" value="Kinase-like_dom_sf"/>
</dbReference>
<dbReference type="EMBL" id="MLAK01001223">
    <property type="protein sequence ID" value="OHS95775.1"/>
    <property type="molecule type" value="Genomic_DNA"/>
</dbReference>
<evidence type="ECO:0000313" key="1">
    <source>
        <dbReference type="EMBL" id="OHS95775.1"/>
    </source>
</evidence>
<proteinExistence type="predicted"/>
<dbReference type="Proteomes" id="UP000179807">
    <property type="component" value="Unassembled WGS sequence"/>
</dbReference>
<protein>
    <recommendedName>
        <fullName evidence="3">Protein kinase domain-containing protein</fullName>
    </recommendedName>
</protein>
<keyword evidence="2" id="KW-1185">Reference proteome</keyword>
<dbReference type="RefSeq" id="XP_068348912.1">
    <property type="nucleotide sequence ID" value="XM_068511845.1"/>
</dbReference>
<dbReference type="SUPFAM" id="SSF56112">
    <property type="entry name" value="Protein kinase-like (PK-like)"/>
    <property type="match status" value="1"/>
</dbReference>
<comment type="caution">
    <text evidence="1">The sequence shown here is derived from an EMBL/GenBank/DDBJ whole genome shotgun (WGS) entry which is preliminary data.</text>
</comment>
<dbReference type="VEuPathDB" id="TrichDB:TRFO_38104"/>
<dbReference type="AlphaFoldDB" id="A0A1J4JBZ9"/>
<accession>A0A1J4JBZ9</accession>